<sequence length="257" mass="28570">MSATSDHPTNPHSPACGSADARNAEHALAYSPRAFFDRLLGTQTPVVLDVGAHRGESIRFFKAIYPQCHLYSFEPDPHNFAELEKVSTQFGTVAVQVALGEKKEQCRYYRQGISHLGGLLPIDPQSRDSLGYARNAANEAIEVRKTSLDLACAELGIDHVHILKIDVQGYESQVLQGCTRMLRHTDCAVIEIGLYDFYGKTSSFVEVVNLMHAAGFSLWDIAKLSKNPKSLRTDWIEVVYRRDNAVTQEPGEFLSKS</sequence>
<dbReference type="InterPro" id="IPR029063">
    <property type="entry name" value="SAM-dependent_MTases_sf"/>
</dbReference>
<gene>
    <name evidence="2" type="ORF">JR064_05380</name>
</gene>
<comment type="caution">
    <text evidence="2">The sequence shown here is derived from an EMBL/GenBank/DDBJ whole genome shotgun (WGS) entry which is preliminary data.</text>
</comment>
<dbReference type="Proteomes" id="UP000695802">
    <property type="component" value="Unassembled WGS sequence"/>
</dbReference>
<evidence type="ECO:0000313" key="3">
    <source>
        <dbReference type="Proteomes" id="UP000695802"/>
    </source>
</evidence>
<reference evidence="2 3" key="1">
    <citation type="submission" date="2021-02" db="EMBL/GenBank/DDBJ databases">
        <title>Taxonomically Unique Crown Gall-Associated Xanthomonas Stains Have Deficiency in Virulence Repertories.</title>
        <authorList>
            <person name="Mafakheri H."/>
            <person name="Taghavi S.M."/>
            <person name="Dimkic I."/>
            <person name="Nemanja K."/>
            <person name="Osdaghi E."/>
        </authorList>
    </citation>
    <scope>NUCLEOTIDE SEQUENCE [LARGE SCALE GENOMIC DNA]</scope>
    <source>
        <strain evidence="2 3">FX4</strain>
    </source>
</reference>
<dbReference type="Pfam" id="PF05050">
    <property type="entry name" value="Methyltransf_21"/>
    <property type="match status" value="1"/>
</dbReference>
<dbReference type="PANTHER" id="PTHR36973:SF4">
    <property type="entry name" value="NODULATION PROTEIN"/>
    <property type="match status" value="1"/>
</dbReference>
<dbReference type="GO" id="GO:0032259">
    <property type="term" value="P:methylation"/>
    <property type="evidence" value="ECO:0007669"/>
    <property type="project" value="UniProtKB-KW"/>
</dbReference>
<dbReference type="NCBIfam" id="TIGR01444">
    <property type="entry name" value="fkbM_fam"/>
    <property type="match status" value="1"/>
</dbReference>
<name>A0ABS3AZ03_9XANT</name>
<evidence type="ECO:0000313" key="2">
    <source>
        <dbReference type="EMBL" id="MBN6101593.1"/>
    </source>
</evidence>
<keyword evidence="2" id="KW-0808">Transferase</keyword>
<dbReference type="EMBL" id="JAFIWB010000003">
    <property type="protein sequence ID" value="MBN6101593.1"/>
    <property type="molecule type" value="Genomic_DNA"/>
</dbReference>
<evidence type="ECO:0000259" key="1">
    <source>
        <dbReference type="Pfam" id="PF05050"/>
    </source>
</evidence>
<dbReference type="RefSeq" id="WP_206229047.1">
    <property type="nucleotide sequence ID" value="NZ_JAFIWB010000003.1"/>
</dbReference>
<keyword evidence="3" id="KW-1185">Reference proteome</keyword>
<dbReference type="InterPro" id="IPR006342">
    <property type="entry name" value="FkbM_mtfrase"/>
</dbReference>
<accession>A0ABS3AZ03</accession>
<dbReference type="InterPro" id="IPR053188">
    <property type="entry name" value="FkbM_Methyltransferase"/>
</dbReference>
<dbReference type="GO" id="GO:0008168">
    <property type="term" value="F:methyltransferase activity"/>
    <property type="evidence" value="ECO:0007669"/>
    <property type="project" value="UniProtKB-KW"/>
</dbReference>
<protein>
    <submittedName>
        <fullName evidence="2">FkbM family methyltransferase</fullName>
    </submittedName>
</protein>
<organism evidence="2 3">
    <name type="scientific">Xanthomonas bonasiae</name>
    <dbReference type="NCBI Taxonomy" id="2810351"/>
    <lineage>
        <taxon>Bacteria</taxon>
        <taxon>Pseudomonadati</taxon>
        <taxon>Pseudomonadota</taxon>
        <taxon>Gammaproteobacteria</taxon>
        <taxon>Lysobacterales</taxon>
        <taxon>Lysobacteraceae</taxon>
        <taxon>Xanthomonas</taxon>
    </lineage>
</organism>
<dbReference type="SUPFAM" id="SSF53335">
    <property type="entry name" value="S-adenosyl-L-methionine-dependent methyltransferases"/>
    <property type="match status" value="1"/>
</dbReference>
<dbReference type="Gene3D" id="3.40.50.150">
    <property type="entry name" value="Vaccinia Virus protein VP39"/>
    <property type="match status" value="1"/>
</dbReference>
<proteinExistence type="predicted"/>
<dbReference type="PANTHER" id="PTHR36973">
    <property type="entry name" value="SLL1456 PROTEIN-RELATED"/>
    <property type="match status" value="1"/>
</dbReference>
<feature type="domain" description="Methyltransferase FkbM" evidence="1">
    <location>
        <begin position="49"/>
        <end position="217"/>
    </location>
</feature>
<keyword evidence="2" id="KW-0489">Methyltransferase</keyword>